<evidence type="ECO:0000259" key="4">
    <source>
        <dbReference type="Pfam" id="PF13193"/>
    </source>
</evidence>
<proteinExistence type="inferred from homology"/>
<comment type="caution">
    <text evidence="5">The sequence shown here is derived from an EMBL/GenBank/DDBJ whole genome shotgun (WGS) entry which is preliminary data.</text>
</comment>
<keyword evidence="2 5" id="KW-0436">Ligase</keyword>
<sequence>MIRRSLRVLRRAGLLTPRAATGLGAGLLTRSDGIDAALRYAALRHGSCPAVTDDTRSVTYADIARRVANLTRGLRDTTHPGERAGVLIGNDVDAVALLCAASRLRLSVWPVDARQPAPAVAQLAVDHDLSVLFGTAVVSAFGETVWDSDGFQLIRRAPPPHRPDGHTLVVLTGGTTGVPKAAGRRLSATTMWAQFCALVDDVGLARGGSSYIAAPLHHGFGLGALLTGMMLGTNTRLSARFDPGTVGRTIRNHRPEVLVAVPTVLRRLLADDARALTGVHTVVSGSAPLDADLLQAVRTGSDAQLFHLFGTSEGAFCALATPDMLRTAPGTIGRPIPGVRIRVVDGQQAEAADGVIGGLQVRNRAAIARGWVPTGDLAHRDAAGLLHLDGRCDDIAQSGGVSVAPAELERVLRTHGAVRDCAVVPVEDTELGHRLAAFVVAEPGTVLDTDEVVHWLRDRVAHALLPRQVRTVTALPLTPAHKVDRQALSELARQRD</sequence>
<dbReference type="Gene3D" id="3.30.300.30">
    <property type="match status" value="1"/>
</dbReference>
<dbReference type="GO" id="GO:0006631">
    <property type="term" value="P:fatty acid metabolic process"/>
    <property type="evidence" value="ECO:0007669"/>
    <property type="project" value="TreeGrafter"/>
</dbReference>
<keyword evidence="6" id="KW-1185">Reference proteome</keyword>
<protein>
    <submittedName>
        <fullName evidence="5">Acyl-CoA synthetase (AMP-forming)/AMP-acid ligase II</fullName>
    </submittedName>
</protein>
<evidence type="ECO:0000259" key="3">
    <source>
        <dbReference type="Pfam" id="PF00501"/>
    </source>
</evidence>
<feature type="domain" description="AMP-binding enzyme C-terminal" evidence="4">
    <location>
        <begin position="407"/>
        <end position="482"/>
    </location>
</feature>
<dbReference type="PROSITE" id="PS00455">
    <property type="entry name" value="AMP_BINDING"/>
    <property type="match status" value="1"/>
</dbReference>
<accession>A0A839N6U3</accession>
<dbReference type="Pfam" id="PF13193">
    <property type="entry name" value="AMP-binding_C"/>
    <property type="match status" value="1"/>
</dbReference>
<feature type="domain" description="AMP-dependent synthetase/ligase" evidence="3">
    <location>
        <begin position="41"/>
        <end position="370"/>
    </location>
</feature>
<evidence type="ECO:0000256" key="1">
    <source>
        <dbReference type="ARBA" id="ARBA00006432"/>
    </source>
</evidence>
<evidence type="ECO:0000313" key="6">
    <source>
        <dbReference type="Proteomes" id="UP000559182"/>
    </source>
</evidence>
<dbReference type="CDD" id="cd04433">
    <property type="entry name" value="AFD_class_I"/>
    <property type="match status" value="1"/>
</dbReference>
<dbReference type="InterPro" id="IPR020845">
    <property type="entry name" value="AMP-binding_CS"/>
</dbReference>
<dbReference type="AlphaFoldDB" id="A0A839N6U3"/>
<dbReference type="PANTHER" id="PTHR43201:SF5">
    <property type="entry name" value="MEDIUM-CHAIN ACYL-COA LIGASE ACSF2, MITOCHONDRIAL"/>
    <property type="match status" value="1"/>
</dbReference>
<dbReference type="Proteomes" id="UP000559182">
    <property type="component" value="Unassembled WGS sequence"/>
</dbReference>
<dbReference type="InterPro" id="IPR042099">
    <property type="entry name" value="ANL_N_sf"/>
</dbReference>
<dbReference type="PANTHER" id="PTHR43201">
    <property type="entry name" value="ACYL-COA SYNTHETASE"/>
    <property type="match status" value="1"/>
</dbReference>
<dbReference type="InterPro" id="IPR025110">
    <property type="entry name" value="AMP-bd_C"/>
</dbReference>
<dbReference type="EMBL" id="JACHVQ010000001">
    <property type="protein sequence ID" value="MBB2890935.1"/>
    <property type="molecule type" value="Genomic_DNA"/>
</dbReference>
<dbReference type="Pfam" id="PF00501">
    <property type="entry name" value="AMP-binding"/>
    <property type="match status" value="1"/>
</dbReference>
<dbReference type="InterPro" id="IPR000873">
    <property type="entry name" value="AMP-dep_synth/lig_dom"/>
</dbReference>
<evidence type="ECO:0000313" key="5">
    <source>
        <dbReference type="EMBL" id="MBB2890935.1"/>
    </source>
</evidence>
<reference evidence="5 6" key="1">
    <citation type="submission" date="2020-08" db="EMBL/GenBank/DDBJ databases">
        <title>Sequencing the genomes of 1000 actinobacteria strains.</title>
        <authorList>
            <person name="Klenk H.-P."/>
        </authorList>
    </citation>
    <scope>NUCLEOTIDE SEQUENCE [LARGE SCALE GENOMIC DNA]</scope>
    <source>
        <strain evidence="5 6">DSM 105369</strain>
    </source>
</reference>
<dbReference type="SUPFAM" id="SSF56801">
    <property type="entry name" value="Acetyl-CoA synthetase-like"/>
    <property type="match status" value="1"/>
</dbReference>
<dbReference type="RefSeq" id="WP_183319273.1">
    <property type="nucleotide sequence ID" value="NZ_JACHVQ010000001.1"/>
</dbReference>
<organism evidence="5 6">
    <name type="scientific">Flexivirga oryzae</name>
    <dbReference type="NCBI Taxonomy" id="1794944"/>
    <lineage>
        <taxon>Bacteria</taxon>
        <taxon>Bacillati</taxon>
        <taxon>Actinomycetota</taxon>
        <taxon>Actinomycetes</taxon>
        <taxon>Micrococcales</taxon>
        <taxon>Dermacoccaceae</taxon>
        <taxon>Flexivirga</taxon>
    </lineage>
</organism>
<evidence type="ECO:0000256" key="2">
    <source>
        <dbReference type="ARBA" id="ARBA00022598"/>
    </source>
</evidence>
<dbReference type="InterPro" id="IPR045851">
    <property type="entry name" value="AMP-bd_C_sf"/>
</dbReference>
<name>A0A839N6U3_9MICO</name>
<comment type="similarity">
    <text evidence="1">Belongs to the ATP-dependent AMP-binding enzyme family.</text>
</comment>
<dbReference type="Gene3D" id="3.40.50.12780">
    <property type="entry name" value="N-terminal domain of ligase-like"/>
    <property type="match status" value="1"/>
</dbReference>
<gene>
    <name evidence="5" type="ORF">FHU39_000919</name>
</gene>
<dbReference type="GO" id="GO:0031956">
    <property type="term" value="F:medium-chain fatty acid-CoA ligase activity"/>
    <property type="evidence" value="ECO:0007669"/>
    <property type="project" value="TreeGrafter"/>
</dbReference>